<gene>
    <name evidence="11" type="ORF">ZHAS_00013258</name>
</gene>
<evidence type="ECO:0000256" key="1">
    <source>
        <dbReference type="ARBA" id="ARBA00000900"/>
    </source>
</evidence>
<feature type="compositionally biased region" description="Gly residues" evidence="9">
    <location>
        <begin position="945"/>
        <end position="955"/>
    </location>
</feature>
<dbReference type="PROSITE" id="PS50089">
    <property type="entry name" value="ZF_RING_2"/>
    <property type="match status" value="1"/>
</dbReference>
<feature type="compositionally biased region" description="Low complexity" evidence="9">
    <location>
        <begin position="979"/>
        <end position="989"/>
    </location>
</feature>
<feature type="region of interest" description="Disordered" evidence="9">
    <location>
        <begin position="1391"/>
        <end position="1430"/>
    </location>
</feature>
<dbReference type="SMART" id="SM00184">
    <property type="entry name" value="RING"/>
    <property type="match status" value="1"/>
</dbReference>
<name>A0A084W4Y3_ANOSI</name>
<evidence type="ECO:0000313" key="13">
    <source>
        <dbReference type="Proteomes" id="UP000030765"/>
    </source>
</evidence>
<dbReference type="CDD" id="cd16474">
    <property type="entry name" value="RING-H2_RNF111-like"/>
    <property type="match status" value="1"/>
</dbReference>
<dbReference type="PANTHER" id="PTHR22937:SF65">
    <property type="entry name" value="E3 UBIQUITIN-PROTEIN LIGASE ARK2C"/>
    <property type="match status" value="1"/>
</dbReference>
<dbReference type="PANTHER" id="PTHR22937">
    <property type="entry name" value="E3 UBIQUITIN-PROTEIN LIGASE RNF165"/>
    <property type="match status" value="1"/>
</dbReference>
<keyword evidence="6" id="KW-0833">Ubl conjugation pathway</keyword>
<dbReference type="EC" id="2.3.2.27" evidence="2"/>
<feature type="compositionally biased region" description="Basic and acidic residues" evidence="9">
    <location>
        <begin position="1072"/>
        <end position="1081"/>
    </location>
</feature>
<feature type="compositionally biased region" description="Low complexity" evidence="9">
    <location>
        <begin position="1400"/>
        <end position="1415"/>
    </location>
</feature>
<feature type="compositionally biased region" description="Low complexity" evidence="9">
    <location>
        <begin position="1046"/>
        <end position="1066"/>
    </location>
</feature>
<feature type="compositionally biased region" description="Polar residues" evidence="9">
    <location>
        <begin position="1089"/>
        <end position="1105"/>
    </location>
</feature>
<feature type="region of interest" description="Disordered" evidence="9">
    <location>
        <begin position="1447"/>
        <end position="1469"/>
    </location>
</feature>
<dbReference type="VEuPathDB" id="VectorBase:ASIC013258"/>
<dbReference type="Proteomes" id="UP000030765">
    <property type="component" value="Unassembled WGS sequence"/>
</dbReference>
<dbReference type="SUPFAM" id="SSF57850">
    <property type="entry name" value="RING/U-box"/>
    <property type="match status" value="1"/>
</dbReference>
<feature type="compositionally biased region" description="Low complexity" evidence="9">
    <location>
        <begin position="1133"/>
        <end position="1148"/>
    </location>
</feature>
<evidence type="ECO:0000256" key="2">
    <source>
        <dbReference type="ARBA" id="ARBA00012483"/>
    </source>
</evidence>
<feature type="compositionally biased region" description="Low complexity" evidence="9">
    <location>
        <begin position="745"/>
        <end position="760"/>
    </location>
</feature>
<feature type="compositionally biased region" description="Basic residues" evidence="9">
    <location>
        <begin position="957"/>
        <end position="968"/>
    </location>
</feature>
<evidence type="ECO:0000256" key="5">
    <source>
        <dbReference type="ARBA" id="ARBA00022771"/>
    </source>
</evidence>
<keyword evidence="7" id="KW-0862">Zinc</keyword>
<dbReference type="STRING" id="74873.A0A084W4Y3"/>
<feature type="compositionally biased region" description="Polar residues" evidence="9">
    <location>
        <begin position="1020"/>
        <end position="1037"/>
    </location>
</feature>
<dbReference type="GO" id="GO:0008270">
    <property type="term" value="F:zinc ion binding"/>
    <property type="evidence" value="ECO:0007669"/>
    <property type="project" value="UniProtKB-KW"/>
</dbReference>
<dbReference type="InterPro" id="IPR001841">
    <property type="entry name" value="Znf_RING"/>
</dbReference>
<feature type="region of interest" description="Disordered" evidence="9">
    <location>
        <begin position="164"/>
        <end position="406"/>
    </location>
</feature>
<sequence>MEADSLRDILNTAILSNVDAPDTLASDVDIDPSLFASGSNSLDYPVAPLQRLQRPEREFSQGYHNEAYPRRAMFCLDGLSLLNPDTGVAYYPPLDPPQDVPVQLTTATATLPSVEPPNPIPPTPVTQPTAAVFTSNASTSNTTTAARPCRMRNHHYDMLFPTSHYRTHPQRDRPAGSSSSFGAHATHGGRTFKNDTPAPAPAGSHPYMPRGGYYQPHRPSPPAYVPPDESAQMGTAGQEAGRDGACAGTRRALKRSLSGERSDDDEQRQQPGTRMATEERAARQGEMSSGTGTTVVKVENGSQSEACTRPVTVKIEPSTSGMGNETPPEPPTDLPIIAPESLKREPNENEAGPSLPDNSDAFRSRDVVPGAHDSSGHSIKQEPSERSETTGSGVVVLPPAPAEVSGCSCQECLAGNHPNSERTFCPCTAAAAAAAGSPPSPLPSSSQQQPTSIKIEPCDGTAQSLVLDAPLPPTSTAEPGEDVKPEPSATTGAGVDTSTVGPPAPVVTVETMADRPSTSSAPVQSADGSANEPTTSRQAQAELGKGPARPSASQLIRRVFTAKQMERPDSRYVSERYTVGPSTWDAPSETDEYSDGNDDEEESEDDDDEDDDENSSNSSHGGHPNSRRSSSSSSDDDEDRAKHNPVKRERNAQNFESDDGMEVIYMGPYQSLHESQATGGGPDPPTVRRRTAGDGEEQGAASTSVASTSTAAAATPIGEGGSSGPSSSSGADTESCGRNRKSDDTTAATASTRSTQTLSSDALNAPDLQLDWITDTSSISDESDDVIMVGSVSPLRFSSPPATARDPREPIDLTNDSEDDDCARRRGTNSTATGSARRSKMTNEMVPHAQSRTRSNGDRPPLPPRVPSSSGYGTAHPILRQRSSVFYPSSVRTGGRGDMSMLNAITLPPSAVGGGHEPRLSRYSSSRWWESAYYQVPPMASGSSRMGGGGTGAAAGGHHHHHHHHHVRFVSSGRGGATGSSRTSSRSSRCPAMSRVDSRWNAGSSSAGHHACEFCAPPARQSSSMMRRSPIVTTSYAPSSSRHRNPNNSNSTSPLLVDLLDDPPFGVDDDGDGHGPNDLYRDTPPIPPRSSTNDGTNASGSSDGSSWRPGLIPEPVVAYAGGGGGGREKTCSRRNAANGASSSSTTAAPPLPLTILVRSITHRRRDRRRPLLLLMAHLAQDEDVPLLWGDLPRRAPPPPPPQGGRSMHTLTPPLHIPSRANSPTGRWIAVSDLVPMSEEARAALPPRRLCFRAVRQPYPPHENLWVRQHNAAEAQRRMMSIPADDYQHSPRHNHNNNNSNNSNSILVRRSATSTLASGAPPPPQSQHPPLPPPPPPGSMPLISGPSGGLSSDPVRLAPPLLVPVPAPAPVGHTDPAVDLAASGARPHFLTGRRGTLSHYGAAPSASSSSASGSSSLLEGRGTGLTPPPYPLTPPWSAGHYYHHQGASSVASGAGGGPTAQLEPLESSRLVHPPLRIRRMHTTHSPHYALRRNDHQHVHHHMYHHIPTQTNFLANPPEIQFSIGLRPSLLSSLNRFVRVIEDTCTNRGATQEMIETNTFPHKYKRLRRVSETDEDSEKCTICLSQFEIDNDVRRLPCMHLFHKDCVDQWLVTNKHCPICRVDIEIHHTKDYSII</sequence>
<dbReference type="Gene3D" id="3.30.40.10">
    <property type="entry name" value="Zinc/RING finger domain, C3HC4 (zinc finger)"/>
    <property type="match status" value="1"/>
</dbReference>
<dbReference type="EMBL" id="ATLV01020424">
    <property type="status" value="NOT_ANNOTATED_CDS"/>
    <property type="molecule type" value="Genomic_DNA"/>
</dbReference>
<feature type="compositionally biased region" description="Low complexity" evidence="9">
    <location>
        <begin position="431"/>
        <end position="450"/>
    </location>
</feature>
<dbReference type="FunFam" id="3.30.40.10:FF:000479">
    <property type="entry name" value="E3 ubiquitin-protein ligase Arkadia"/>
    <property type="match status" value="1"/>
</dbReference>
<dbReference type="GO" id="GO:0005634">
    <property type="term" value="C:nucleus"/>
    <property type="evidence" value="ECO:0007669"/>
    <property type="project" value="TreeGrafter"/>
</dbReference>
<evidence type="ECO:0000256" key="9">
    <source>
        <dbReference type="SAM" id="MobiDB-lite"/>
    </source>
</evidence>
<feature type="compositionally biased region" description="Basic and acidic residues" evidence="9">
    <location>
        <begin position="379"/>
        <end position="388"/>
    </location>
</feature>
<feature type="compositionally biased region" description="Low complexity" evidence="9">
    <location>
        <begin position="1339"/>
        <end position="1356"/>
    </location>
</feature>
<reference evidence="12" key="2">
    <citation type="submission" date="2020-05" db="UniProtKB">
        <authorList>
            <consortium name="EnsemblMetazoa"/>
        </authorList>
    </citation>
    <scope>IDENTIFICATION</scope>
</reference>
<evidence type="ECO:0000256" key="3">
    <source>
        <dbReference type="ARBA" id="ARBA00022679"/>
    </source>
</evidence>
<feature type="compositionally biased region" description="Polar residues" evidence="9">
    <location>
        <begin position="516"/>
        <end position="539"/>
    </location>
</feature>
<feature type="domain" description="RING-type" evidence="10">
    <location>
        <begin position="1578"/>
        <end position="1619"/>
    </location>
</feature>
<evidence type="ECO:0000313" key="11">
    <source>
        <dbReference type="EMBL" id="KFB45277.1"/>
    </source>
</evidence>
<evidence type="ECO:0000313" key="12">
    <source>
        <dbReference type="EnsemblMetazoa" id="ASIC013258-PA"/>
    </source>
</evidence>
<feature type="region of interest" description="Disordered" evidence="9">
    <location>
        <begin position="431"/>
        <end position="766"/>
    </location>
</feature>
<feature type="region of interest" description="Disordered" evidence="9">
    <location>
        <begin position="1313"/>
        <end position="1356"/>
    </location>
</feature>
<feature type="compositionally biased region" description="Pro residues" evidence="9">
    <location>
        <begin position="1319"/>
        <end position="1338"/>
    </location>
</feature>
<dbReference type="InterPro" id="IPR045191">
    <property type="entry name" value="MBR1/2-like"/>
</dbReference>
<evidence type="ECO:0000256" key="8">
    <source>
        <dbReference type="PROSITE-ProRule" id="PRU00175"/>
    </source>
</evidence>
<protein>
    <recommendedName>
        <fullName evidence="2">RING-type E3 ubiquitin transferase</fullName>
        <ecNumber evidence="2">2.3.2.27</ecNumber>
    </recommendedName>
</protein>
<feature type="compositionally biased region" description="Polar residues" evidence="9">
    <location>
        <begin position="488"/>
        <end position="500"/>
    </location>
</feature>
<dbReference type="OMA" id="HMYHHIP"/>
<feature type="region of interest" description="Disordered" evidence="9">
    <location>
        <begin position="792"/>
        <end position="875"/>
    </location>
</feature>
<reference evidence="11 13" key="1">
    <citation type="journal article" date="2014" name="BMC Genomics">
        <title>Genome sequence of Anopheles sinensis provides insight into genetics basis of mosquito competence for malaria parasites.</title>
        <authorList>
            <person name="Zhou D."/>
            <person name="Zhang D."/>
            <person name="Ding G."/>
            <person name="Shi L."/>
            <person name="Hou Q."/>
            <person name="Ye Y."/>
            <person name="Xu Y."/>
            <person name="Zhou H."/>
            <person name="Xiong C."/>
            <person name="Li S."/>
            <person name="Yu J."/>
            <person name="Hong S."/>
            <person name="Yu X."/>
            <person name="Zou P."/>
            <person name="Chen C."/>
            <person name="Chang X."/>
            <person name="Wang W."/>
            <person name="Lv Y."/>
            <person name="Sun Y."/>
            <person name="Ma L."/>
            <person name="Shen B."/>
            <person name="Zhu C."/>
        </authorList>
    </citation>
    <scope>NUCLEOTIDE SEQUENCE [LARGE SCALE GENOMIC DNA]</scope>
</reference>
<keyword evidence="13" id="KW-1185">Reference proteome</keyword>
<feature type="region of interest" description="Disordered" evidence="9">
    <location>
        <begin position="1284"/>
        <end position="1303"/>
    </location>
</feature>
<proteinExistence type="predicted"/>
<evidence type="ECO:0000256" key="4">
    <source>
        <dbReference type="ARBA" id="ARBA00022723"/>
    </source>
</evidence>
<dbReference type="EnsemblMetazoa" id="ASIC013258-RA">
    <property type="protein sequence ID" value="ASIC013258-PA"/>
    <property type="gene ID" value="ASIC013258"/>
</dbReference>
<feature type="compositionally biased region" description="Low complexity" evidence="9">
    <location>
        <begin position="700"/>
        <end position="715"/>
    </location>
</feature>
<dbReference type="Pfam" id="PF13639">
    <property type="entry name" value="zf-RING_2"/>
    <property type="match status" value="1"/>
</dbReference>
<dbReference type="EMBL" id="KE525302">
    <property type="protein sequence ID" value="KFB45277.1"/>
    <property type="molecule type" value="Genomic_DNA"/>
</dbReference>
<dbReference type="OrthoDB" id="9984778at2759"/>
<dbReference type="GO" id="GO:0061630">
    <property type="term" value="F:ubiquitin protein ligase activity"/>
    <property type="evidence" value="ECO:0007669"/>
    <property type="project" value="UniProtKB-EC"/>
</dbReference>
<keyword evidence="5 8" id="KW-0863">Zinc-finger</keyword>
<feature type="compositionally biased region" description="Basic and acidic residues" evidence="9">
    <location>
        <begin position="735"/>
        <end position="744"/>
    </location>
</feature>
<feature type="compositionally biased region" description="Basic and acidic residues" evidence="9">
    <location>
        <begin position="639"/>
        <end position="651"/>
    </location>
</feature>
<keyword evidence="4" id="KW-0479">Metal-binding</keyword>
<keyword evidence="3" id="KW-0808">Transferase</keyword>
<comment type="catalytic activity">
    <reaction evidence="1">
        <text>S-ubiquitinyl-[E2 ubiquitin-conjugating enzyme]-L-cysteine + [acceptor protein]-L-lysine = [E2 ubiquitin-conjugating enzyme]-L-cysteine + N(6)-ubiquitinyl-[acceptor protein]-L-lysine.</text>
        <dbReference type="EC" id="2.3.2.27"/>
    </reaction>
</comment>
<feature type="region of interest" description="Disordered" evidence="9">
    <location>
        <begin position="943"/>
        <end position="1149"/>
    </location>
</feature>
<feature type="compositionally biased region" description="Acidic residues" evidence="9">
    <location>
        <begin position="588"/>
        <end position="614"/>
    </location>
</feature>
<dbReference type="InterPro" id="IPR013083">
    <property type="entry name" value="Znf_RING/FYVE/PHD"/>
</dbReference>
<feature type="compositionally biased region" description="Basic and acidic residues" evidence="9">
    <location>
        <begin position="564"/>
        <end position="574"/>
    </location>
</feature>
<evidence type="ECO:0000256" key="7">
    <source>
        <dbReference type="ARBA" id="ARBA00022833"/>
    </source>
</evidence>
<evidence type="ECO:0000256" key="6">
    <source>
        <dbReference type="ARBA" id="ARBA00022786"/>
    </source>
</evidence>
<evidence type="ECO:0000259" key="10">
    <source>
        <dbReference type="PROSITE" id="PS50089"/>
    </source>
</evidence>
<organism evidence="11">
    <name type="scientific">Anopheles sinensis</name>
    <name type="common">Mosquito</name>
    <dbReference type="NCBI Taxonomy" id="74873"/>
    <lineage>
        <taxon>Eukaryota</taxon>
        <taxon>Metazoa</taxon>
        <taxon>Ecdysozoa</taxon>
        <taxon>Arthropoda</taxon>
        <taxon>Hexapoda</taxon>
        <taxon>Insecta</taxon>
        <taxon>Pterygota</taxon>
        <taxon>Neoptera</taxon>
        <taxon>Endopterygota</taxon>
        <taxon>Diptera</taxon>
        <taxon>Nematocera</taxon>
        <taxon>Culicoidea</taxon>
        <taxon>Culicidae</taxon>
        <taxon>Anophelinae</taxon>
        <taxon>Anopheles</taxon>
    </lineage>
</organism>
<feature type="compositionally biased region" description="Polar residues" evidence="9">
    <location>
        <begin position="286"/>
        <end position="306"/>
    </location>
</feature>
<accession>A0A084W4Y3</accession>